<name>A0A9P6ET70_9AGAR</name>
<feature type="region of interest" description="Disordered" evidence="1">
    <location>
        <begin position="143"/>
        <end position="164"/>
    </location>
</feature>
<dbReference type="EMBL" id="MU157825">
    <property type="protein sequence ID" value="KAF9534712.1"/>
    <property type="molecule type" value="Genomic_DNA"/>
</dbReference>
<accession>A0A9P6ET70</accession>
<keyword evidence="3" id="KW-1185">Reference proteome</keyword>
<organism evidence="2 3">
    <name type="scientific">Crepidotus variabilis</name>
    <dbReference type="NCBI Taxonomy" id="179855"/>
    <lineage>
        <taxon>Eukaryota</taxon>
        <taxon>Fungi</taxon>
        <taxon>Dikarya</taxon>
        <taxon>Basidiomycota</taxon>
        <taxon>Agaricomycotina</taxon>
        <taxon>Agaricomycetes</taxon>
        <taxon>Agaricomycetidae</taxon>
        <taxon>Agaricales</taxon>
        <taxon>Agaricineae</taxon>
        <taxon>Crepidotaceae</taxon>
        <taxon>Crepidotus</taxon>
    </lineage>
</organism>
<comment type="caution">
    <text evidence="2">The sequence shown here is derived from an EMBL/GenBank/DDBJ whole genome shotgun (WGS) entry which is preliminary data.</text>
</comment>
<dbReference type="Proteomes" id="UP000807306">
    <property type="component" value="Unassembled WGS sequence"/>
</dbReference>
<dbReference type="OrthoDB" id="3226250at2759"/>
<evidence type="ECO:0000313" key="3">
    <source>
        <dbReference type="Proteomes" id="UP000807306"/>
    </source>
</evidence>
<gene>
    <name evidence="2" type="ORF">CPB83DRAFT_210915</name>
</gene>
<reference evidence="2" key="1">
    <citation type="submission" date="2020-11" db="EMBL/GenBank/DDBJ databases">
        <authorList>
            <consortium name="DOE Joint Genome Institute"/>
            <person name="Ahrendt S."/>
            <person name="Riley R."/>
            <person name="Andreopoulos W."/>
            <person name="Labutti K."/>
            <person name="Pangilinan J."/>
            <person name="Ruiz-Duenas F.J."/>
            <person name="Barrasa J.M."/>
            <person name="Sanchez-Garcia M."/>
            <person name="Camarero S."/>
            <person name="Miyauchi S."/>
            <person name="Serrano A."/>
            <person name="Linde D."/>
            <person name="Babiker R."/>
            <person name="Drula E."/>
            <person name="Ayuso-Fernandez I."/>
            <person name="Pacheco R."/>
            <person name="Padilla G."/>
            <person name="Ferreira P."/>
            <person name="Barriuso J."/>
            <person name="Kellner H."/>
            <person name="Castanera R."/>
            <person name="Alfaro M."/>
            <person name="Ramirez L."/>
            <person name="Pisabarro A.G."/>
            <person name="Kuo A."/>
            <person name="Tritt A."/>
            <person name="Lipzen A."/>
            <person name="He G."/>
            <person name="Yan M."/>
            <person name="Ng V."/>
            <person name="Cullen D."/>
            <person name="Martin F."/>
            <person name="Rosso M.-N."/>
            <person name="Henrissat B."/>
            <person name="Hibbett D."/>
            <person name="Martinez A.T."/>
            <person name="Grigoriev I.V."/>
        </authorList>
    </citation>
    <scope>NUCLEOTIDE SEQUENCE</scope>
    <source>
        <strain evidence="2">CBS 506.95</strain>
    </source>
</reference>
<evidence type="ECO:0000313" key="2">
    <source>
        <dbReference type="EMBL" id="KAF9534712.1"/>
    </source>
</evidence>
<proteinExistence type="predicted"/>
<sequence length="245" mass="28440">MRKSRNFLDRFQMRALIEELIKTDPKKTPIQDRNIDWLVARYLQEIHPRGKNSGSRILFLDDDPSFDREMAGEPRRLNHLPHSRIRGQFAAQAEWLLAHMLASSSQSVKMLDITQWVRFCQQSRLDSIAAFLALQKRNRSQSRRDDHEFHWGVPHGQEPPRPSDPYNLCKNLARYGQKEEFWRRALKNATAPKIEKVRTYLALSMSFPLIFCTFSSGAETRSTHLSNFKAPWGSSKVTSTEAVSI</sequence>
<evidence type="ECO:0000256" key="1">
    <source>
        <dbReference type="SAM" id="MobiDB-lite"/>
    </source>
</evidence>
<protein>
    <submittedName>
        <fullName evidence="2">Uncharacterized protein</fullName>
    </submittedName>
</protein>
<dbReference type="AlphaFoldDB" id="A0A9P6ET70"/>